<dbReference type="AlphaFoldDB" id="A0A8H7PN92"/>
<proteinExistence type="predicted"/>
<evidence type="ECO:0000313" key="3">
    <source>
        <dbReference type="Proteomes" id="UP000654370"/>
    </source>
</evidence>
<evidence type="ECO:0000256" key="1">
    <source>
        <dbReference type="SAM" id="MobiDB-lite"/>
    </source>
</evidence>
<keyword evidence="3" id="KW-1185">Reference proteome</keyword>
<reference evidence="2" key="1">
    <citation type="submission" date="2020-12" db="EMBL/GenBank/DDBJ databases">
        <title>Metabolic potential, ecology and presence of endohyphal bacteria is reflected in genomic diversity of Mucoromycotina.</title>
        <authorList>
            <person name="Muszewska A."/>
            <person name="Okrasinska A."/>
            <person name="Steczkiewicz K."/>
            <person name="Drgas O."/>
            <person name="Orlowska M."/>
            <person name="Perlinska-Lenart U."/>
            <person name="Aleksandrzak-Piekarczyk T."/>
            <person name="Szatraj K."/>
            <person name="Zielenkiewicz U."/>
            <person name="Pilsyk S."/>
            <person name="Malc E."/>
            <person name="Mieczkowski P."/>
            <person name="Kruszewska J.S."/>
            <person name="Biernat P."/>
            <person name="Pawlowska J."/>
        </authorList>
    </citation>
    <scope>NUCLEOTIDE SEQUENCE</scope>
    <source>
        <strain evidence="2">WA0000067209</strain>
    </source>
</reference>
<organism evidence="2 3">
    <name type="scientific">Mortierella isabellina</name>
    <name type="common">Filamentous fungus</name>
    <name type="synonym">Umbelopsis isabellina</name>
    <dbReference type="NCBI Taxonomy" id="91625"/>
    <lineage>
        <taxon>Eukaryota</taxon>
        <taxon>Fungi</taxon>
        <taxon>Fungi incertae sedis</taxon>
        <taxon>Mucoromycota</taxon>
        <taxon>Mucoromycotina</taxon>
        <taxon>Umbelopsidomycetes</taxon>
        <taxon>Umbelopsidales</taxon>
        <taxon>Umbelopsidaceae</taxon>
        <taxon>Umbelopsis</taxon>
    </lineage>
</organism>
<accession>A0A8H7PN92</accession>
<dbReference type="Proteomes" id="UP000654370">
    <property type="component" value="Unassembled WGS sequence"/>
</dbReference>
<sequence>MYRHNLSVSTARITTLDEDYLASVNDDVYDEKCDALQTLIEKGTSTMPKGRCNSKSRALGLHHSRNMD</sequence>
<dbReference type="EMBL" id="JAEPQZ010000009">
    <property type="protein sequence ID" value="KAG2176938.1"/>
    <property type="molecule type" value="Genomic_DNA"/>
</dbReference>
<name>A0A8H7PN92_MORIS</name>
<gene>
    <name evidence="2" type="ORF">INT43_007592</name>
</gene>
<evidence type="ECO:0000313" key="2">
    <source>
        <dbReference type="EMBL" id="KAG2176938.1"/>
    </source>
</evidence>
<feature type="region of interest" description="Disordered" evidence="1">
    <location>
        <begin position="45"/>
        <end position="68"/>
    </location>
</feature>
<comment type="caution">
    <text evidence="2">The sequence shown here is derived from an EMBL/GenBank/DDBJ whole genome shotgun (WGS) entry which is preliminary data.</text>
</comment>
<protein>
    <submittedName>
        <fullName evidence="2">Uncharacterized protein</fullName>
    </submittedName>
</protein>